<dbReference type="RefSeq" id="WP_195741048.1">
    <property type="nucleotide sequence ID" value="NZ_JADMRY010000017.1"/>
</dbReference>
<dbReference type="AlphaFoldDB" id="A0A943DUF0"/>
<sequence>MNPKLQNMICEKKVISMNIRVSPGKVPINGIVRFEKLSQPAKNIKKK</sequence>
<dbReference type="EMBL" id="JAGZEE010000010">
    <property type="protein sequence ID" value="MBS5410809.1"/>
    <property type="molecule type" value="Genomic_DNA"/>
</dbReference>
<comment type="caution">
    <text evidence="1">The sequence shown here is derived from an EMBL/GenBank/DDBJ whole genome shotgun (WGS) entry which is preliminary data.</text>
</comment>
<name>A0A943DUF0_BACT4</name>
<evidence type="ECO:0000313" key="2">
    <source>
        <dbReference type="Proteomes" id="UP000782901"/>
    </source>
</evidence>
<evidence type="ECO:0000313" key="1">
    <source>
        <dbReference type="EMBL" id="MBS5410809.1"/>
    </source>
</evidence>
<proteinExistence type="predicted"/>
<gene>
    <name evidence="1" type="ORF">KHY35_08845</name>
</gene>
<dbReference type="Proteomes" id="UP000782901">
    <property type="component" value="Unassembled WGS sequence"/>
</dbReference>
<reference evidence="1" key="1">
    <citation type="submission" date="2021-02" db="EMBL/GenBank/DDBJ databases">
        <title>Infant gut strain persistence is associated with maternal origin, phylogeny, and functional potential including surface adhesion and iron acquisition.</title>
        <authorList>
            <person name="Lou Y.C."/>
        </authorList>
    </citation>
    <scope>NUCLEOTIDE SEQUENCE</scope>
    <source>
        <strain evidence="1">L3_082_243G1_dasL3_082_243G1_maxbin2.maxbin.015s ta_sub</strain>
    </source>
</reference>
<protein>
    <submittedName>
        <fullName evidence="1">Uncharacterized protein</fullName>
    </submittedName>
</protein>
<organism evidence="1 2">
    <name type="scientific">Bacteroides thetaiotaomicron</name>
    <dbReference type="NCBI Taxonomy" id="818"/>
    <lineage>
        <taxon>Bacteria</taxon>
        <taxon>Pseudomonadati</taxon>
        <taxon>Bacteroidota</taxon>
        <taxon>Bacteroidia</taxon>
        <taxon>Bacteroidales</taxon>
        <taxon>Bacteroidaceae</taxon>
        <taxon>Bacteroides</taxon>
    </lineage>
</organism>
<accession>A0A943DUF0</accession>